<keyword evidence="4" id="KW-0812">Transmembrane</keyword>
<protein>
    <submittedName>
        <fullName evidence="5">CDP-alcohol phosphatidyltransferase</fullName>
    </submittedName>
</protein>
<evidence type="ECO:0000313" key="6">
    <source>
        <dbReference type="Proteomes" id="UP000266895"/>
    </source>
</evidence>
<accession>A0A3S4RGR3</accession>
<evidence type="ECO:0000256" key="2">
    <source>
        <dbReference type="RuleBase" id="RU003750"/>
    </source>
</evidence>
<feature type="region of interest" description="Disordered" evidence="3">
    <location>
        <begin position="1"/>
        <end position="22"/>
    </location>
</feature>
<organism evidence="5 6">
    <name type="scientific">Actinomyces howellii</name>
    <dbReference type="NCBI Taxonomy" id="52771"/>
    <lineage>
        <taxon>Bacteria</taxon>
        <taxon>Bacillati</taxon>
        <taxon>Actinomycetota</taxon>
        <taxon>Actinomycetes</taxon>
        <taxon>Actinomycetales</taxon>
        <taxon>Actinomycetaceae</taxon>
        <taxon>Actinomyces</taxon>
    </lineage>
</organism>
<evidence type="ECO:0000256" key="4">
    <source>
        <dbReference type="SAM" id="Phobius"/>
    </source>
</evidence>
<evidence type="ECO:0000256" key="1">
    <source>
        <dbReference type="ARBA" id="ARBA00022679"/>
    </source>
</evidence>
<dbReference type="AlphaFoldDB" id="A0A3S4RGR3"/>
<dbReference type="KEGG" id="ahw:NCTC11636_02150"/>
<feature type="transmembrane region" description="Helical" evidence="4">
    <location>
        <begin position="200"/>
        <end position="220"/>
    </location>
</feature>
<dbReference type="Pfam" id="PF01066">
    <property type="entry name" value="CDP-OH_P_transf"/>
    <property type="match status" value="1"/>
</dbReference>
<feature type="transmembrane region" description="Helical" evidence="4">
    <location>
        <begin position="159"/>
        <end position="179"/>
    </location>
</feature>
<evidence type="ECO:0000313" key="5">
    <source>
        <dbReference type="EMBL" id="VEG29645.1"/>
    </source>
</evidence>
<proteinExistence type="inferred from homology"/>
<dbReference type="PROSITE" id="PS00379">
    <property type="entry name" value="CDP_ALCOHOL_P_TRANSF"/>
    <property type="match status" value="1"/>
</dbReference>
<dbReference type="Proteomes" id="UP000266895">
    <property type="component" value="Chromosome"/>
</dbReference>
<dbReference type="InterPro" id="IPR048254">
    <property type="entry name" value="CDP_ALCOHOL_P_TRANSF_CS"/>
</dbReference>
<dbReference type="GO" id="GO:0016780">
    <property type="term" value="F:phosphotransferase activity, for other substituted phosphate groups"/>
    <property type="evidence" value="ECO:0007669"/>
    <property type="project" value="InterPro"/>
</dbReference>
<keyword evidence="4" id="KW-1133">Transmembrane helix</keyword>
<keyword evidence="6" id="KW-1185">Reference proteome</keyword>
<comment type="similarity">
    <text evidence="2">Belongs to the CDP-alcohol phosphatidyltransferase class-I family.</text>
</comment>
<dbReference type="EMBL" id="LR134350">
    <property type="protein sequence ID" value="VEG29645.1"/>
    <property type="molecule type" value="Genomic_DNA"/>
</dbReference>
<feature type="transmembrane region" description="Helical" evidence="4">
    <location>
        <begin position="226"/>
        <end position="246"/>
    </location>
</feature>
<sequence length="257" mass="27375">MTTQQPSHTRPAPGGPGRPGVRDSVRALAAAQKSKAGAPLYSRLVNRPAGRVLAALAHWLGLSPDQVTALSACCTYLGVVLIAVWEPSVGSAVVVSGLLMLGYALDSADGQLARLRHGGSRAGEWLDHVADVIKLSTIHLAVAVGLFRFSLEDLGGPGVLLVPLAFSAVQTIHFFSYILTYQLRHQGGTPLAKDEGRAGFLKSVLSVPTDYGLMCLVLVLRFAPSVFVWVYGLMLVGYAAYVALALPKWYLELRRGS</sequence>
<dbReference type="InterPro" id="IPR000462">
    <property type="entry name" value="CDP-OH_P_trans"/>
</dbReference>
<dbReference type="Gene3D" id="1.20.120.1760">
    <property type="match status" value="1"/>
</dbReference>
<gene>
    <name evidence="5" type="ORF">NCTC11636_02150</name>
</gene>
<dbReference type="InterPro" id="IPR043130">
    <property type="entry name" value="CDP-OH_PTrfase_TM_dom"/>
</dbReference>
<name>A0A3S4RGR3_9ACTO</name>
<keyword evidence="4" id="KW-0472">Membrane</keyword>
<dbReference type="OrthoDB" id="7390033at2"/>
<evidence type="ECO:0000256" key="3">
    <source>
        <dbReference type="SAM" id="MobiDB-lite"/>
    </source>
</evidence>
<dbReference type="GO" id="GO:0008654">
    <property type="term" value="P:phospholipid biosynthetic process"/>
    <property type="evidence" value="ECO:0007669"/>
    <property type="project" value="InterPro"/>
</dbReference>
<keyword evidence="1 2" id="KW-0808">Transferase</keyword>
<dbReference type="GO" id="GO:0016020">
    <property type="term" value="C:membrane"/>
    <property type="evidence" value="ECO:0007669"/>
    <property type="project" value="InterPro"/>
</dbReference>
<reference evidence="5 6" key="1">
    <citation type="submission" date="2018-12" db="EMBL/GenBank/DDBJ databases">
        <authorList>
            <consortium name="Pathogen Informatics"/>
        </authorList>
    </citation>
    <scope>NUCLEOTIDE SEQUENCE [LARGE SCALE GENOMIC DNA]</scope>
    <source>
        <strain evidence="5 6">NCTC11636</strain>
    </source>
</reference>